<keyword evidence="3" id="KW-1185">Reference proteome</keyword>
<reference evidence="3" key="1">
    <citation type="submission" date="2015-06" db="EMBL/GenBank/DDBJ databases">
        <title>Expansion of signal transduction pathways in fungi by whole-genome duplication.</title>
        <authorList>
            <consortium name="DOE Joint Genome Institute"/>
            <person name="Corrochano L.M."/>
            <person name="Kuo A."/>
            <person name="Marcet-Houben M."/>
            <person name="Polaino S."/>
            <person name="Salamov A."/>
            <person name="Villalobos J.M."/>
            <person name="Alvarez M.I."/>
            <person name="Avalos J."/>
            <person name="Benito E.P."/>
            <person name="Benoit I."/>
            <person name="Burger G."/>
            <person name="Camino L.P."/>
            <person name="Canovas D."/>
            <person name="Cerda-Olmedo E."/>
            <person name="Cheng J.-F."/>
            <person name="Dominguez A."/>
            <person name="Elias M."/>
            <person name="Eslava A.P."/>
            <person name="Glaser F."/>
            <person name="Grimwood J."/>
            <person name="Gutierrez G."/>
            <person name="Heitman J."/>
            <person name="Henrissat B."/>
            <person name="Iturriaga E.A."/>
            <person name="Lang B.F."/>
            <person name="Lavin J.L."/>
            <person name="Lee S."/>
            <person name="Li W."/>
            <person name="Lindquist E."/>
            <person name="Lopez-Garcia S."/>
            <person name="Luque E.M."/>
            <person name="Marcos A.T."/>
            <person name="Martin J."/>
            <person name="McCluskey K."/>
            <person name="Medina H.R."/>
            <person name="Miralles-Duran A."/>
            <person name="Miyazaki A."/>
            <person name="Munoz-Torres E."/>
            <person name="Oguiza J.A."/>
            <person name="Ohm R."/>
            <person name="Olmedo M."/>
            <person name="Orejas M."/>
            <person name="Ortiz-Castellanos L."/>
            <person name="Pisabarro A.G."/>
            <person name="Rodriguez-Romero J."/>
            <person name="Ruiz-Herrera J."/>
            <person name="Ruiz-Vazquez R."/>
            <person name="Sanz C."/>
            <person name="Schackwitz W."/>
            <person name="Schmutz J."/>
            <person name="Shahriari M."/>
            <person name="Shelest E."/>
            <person name="Silva-Franco F."/>
            <person name="Soanes D."/>
            <person name="Syed K."/>
            <person name="Tagua V.G."/>
            <person name="Talbot N.J."/>
            <person name="Thon M."/>
            <person name="De vries R.P."/>
            <person name="Wiebenga A."/>
            <person name="Yadav J.S."/>
            <person name="Braun E.L."/>
            <person name="Baker S."/>
            <person name="Garre V."/>
            <person name="Horwitz B."/>
            <person name="Torres-Martinez S."/>
            <person name="Idnurm A."/>
            <person name="Herrera-Estrella A."/>
            <person name="Gabaldon T."/>
            <person name="Grigoriev I.V."/>
        </authorList>
    </citation>
    <scope>NUCLEOTIDE SEQUENCE [LARGE SCALE GENOMIC DNA]</scope>
    <source>
        <strain evidence="3">NRRL 1555(-)</strain>
    </source>
</reference>
<feature type="transmembrane region" description="Helical" evidence="1">
    <location>
        <begin position="172"/>
        <end position="195"/>
    </location>
</feature>
<accession>A0A167Q2T7</accession>
<name>A0A167Q2T7_PHYB8</name>
<organism evidence="2 3">
    <name type="scientific">Phycomyces blakesleeanus (strain ATCC 8743b / DSM 1359 / FGSC 10004 / NBRC 33097 / NRRL 1555)</name>
    <dbReference type="NCBI Taxonomy" id="763407"/>
    <lineage>
        <taxon>Eukaryota</taxon>
        <taxon>Fungi</taxon>
        <taxon>Fungi incertae sedis</taxon>
        <taxon>Mucoromycota</taxon>
        <taxon>Mucoromycotina</taxon>
        <taxon>Mucoromycetes</taxon>
        <taxon>Mucorales</taxon>
        <taxon>Phycomycetaceae</taxon>
        <taxon>Phycomyces</taxon>
    </lineage>
</organism>
<keyword evidence="1" id="KW-0812">Transmembrane</keyword>
<dbReference type="GeneID" id="29001848"/>
<protein>
    <submittedName>
        <fullName evidence="2">Uncharacterized protein</fullName>
    </submittedName>
</protein>
<gene>
    <name evidence="2" type="ORF">PHYBLDRAFT_62265</name>
</gene>
<keyword evidence="1" id="KW-1133">Transmembrane helix</keyword>
<evidence type="ECO:0000313" key="2">
    <source>
        <dbReference type="EMBL" id="OAD78966.1"/>
    </source>
</evidence>
<evidence type="ECO:0000256" key="1">
    <source>
        <dbReference type="SAM" id="Phobius"/>
    </source>
</evidence>
<dbReference type="AlphaFoldDB" id="A0A167Q2T7"/>
<sequence length="212" mass="25117">MSWKHDSMDIICSQKLKVSYENGCIWHSSGDKIQKKNVIGFWCRFLWCCEIDKTIIQVIMPPDPFLSHLLVFGFDERINSDPLRVVFTLRKLFLLVFATIQIHVVRWLDYMPDIVNLPVLVVNREHCLIEVMDFTLLNFGVYTIAMFTRNLDQLDQIRDLHQSTVKIILSRYNFSMFSIHESIFFCSLFLLLLIFHQYNITASDDLKHYPFL</sequence>
<dbReference type="EMBL" id="KV440973">
    <property type="protein sequence ID" value="OAD78966.1"/>
    <property type="molecule type" value="Genomic_DNA"/>
</dbReference>
<keyword evidence="1" id="KW-0472">Membrane</keyword>
<dbReference type="VEuPathDB" id="FungiDB:PHYBLDRAFT_62265"/>
<dbReference type="Proteomes" id="UP000077315">
    <property type="component" value="Unassembled WGS sequence"/>
</dbReference>
<dbReference type="InParanoid" id="A0A167Q2T7"/>
<evidence type="ECO:0000313" key="3">
    <source>
        <dbReference type="Proteomes" id="UP000077315"/>
    </source>
</evidence>
<dbReference type="RefSeq" id="XP_018297006.1">
    <property type="nucleotide sequence ID" value="XM_018440942.1"/>
</dbReference>
<proteinExistence type="predicted"/>